<feature type="region of interest" description="Disordered" evidence="1">
    <location>
        <begin position="86"/>
        <end position="167"/>
    </location>
</feature>
<gene>
    <name evidence="2" type="ORF">MTP16_14635</name>
</gene>
<sequence length="167" mass="17116">MDTSGSQPPKGVTKTLRQLAKQLTKKQGKQAKAAAPTPLTAKRARKALAGEMATVLQPFLSTSETPDAKAAKGIAKTVKRLAAQVLKQRRKEAKQNAKQAKQEAKHASKADGALAAPVAPASAAKKGRPSVARAATTASRRPASATKPTATEANAPALSAAEPAPAK</sequence>
<proteinExistence type="predicted"/>
<name>A0ABY4B6P1_9BACT</name>
<accession>A0ABY4B6P1</accession>
<evidence type="ECO:0000313" key="3">
    <source>
        <dbReference type="Proteomes" id="UP000831390"/>
    </source>
</evidence>
<evidence type="ECO:0000313" key="2">
    <source>
        <dbReference type="EMBL" id="UOE32365.1"/>
    </source>
</evidence>
<feature type="compositionally biased region" description="Basic and acidic residues" evidence="1">
    <location>
        <begin position="100"/>
        <end position="109"/>
    </location>
</feature>
<keyword evidence="3" id="KW-1185">Reference proteome</keyword>
<protein>
    <submittedName>
        <fullName evidence="2">Uncharacterized protein</fullName>
    </submittedName>
</protein>
<organism evidence="2 3">
    <name type="scientific">Hymenobacter monticola</name>
    <dbReference type="NCBI Taxonomy" id="1705399"/>
    <lineage>
        <taxon>Bacteria</taxon>
        <taxon>Pseudomonadati</taxon>
        <taxon>Bacteroidota</taxon>
        <taxon>Cytophagia</taxon>
        <taxon>Cytophagales</taxon>
        <taxon>Hymenobacteraceae</taxon>
        <taxon>Hymenobacter</taxon>
    </lineage>
</organism>
<dbReference type="EMBL" id="CP094534">
    <property type="protein sequence ID" value="UOE32365.1"/>
    <property type="molecule type" value="Genomic_DNA"/>
</dbReference>
<dbReference type="Proteomes" id="UP000831390">
    <property type="component" value="Chromosome"/>
</dbReference>
<dbReference type="RefSeq" id="WP_243510806.1">
    <property type="nucleotide sequence ID" value="NZ_CP094534.1"/>
</dbReference>
<feature type="compositionally biased region" description="Low complexity" evidence="1">
    <location>
        <begin position="110"/>
        <end position="167"/>
    </location>
</feature>
<reference evidence="2 3" key="1">
    <citation type="submission" date="2022-03" db="EMBL/GenBank/DDBJ databases">
        <title>Hymenobactersp. isolated from the air.</title>
        <authorList>
            <person name="Won M."/>
            <person name="Kwon S.-W."/>
        </authorList>
    </citation>
    <scope>NUCLEOTIDE SEQUENCE [LARGE SCALE GENOMIC DNA]</scope>
    <source>
        <strain evidence="2 3">KACC 22596</strain>
    </source>
</reference>
<evidence type="ECO:0000256" key="1">
    <source>
        <dbReference type="SAM" id="MobiDB-lite"/>
    </source>
</evidence>